<dbReference type="EMBL" id="CP036150">
    <property type="protein sequence ID" value="QEN07829.1"/>
    <property type="molecule type" value="Genomic_DNA"/>
</dbReference>
<evidence type="ECO:0000256" key="1">
    <source>
        <dbReference type="SAM" id="Phobius"/>
    </source>
</evidence>
<dbReference type="AlphaFoldDB" id="A0A5C1QKU7"/>
<gene>
    <name evidence="3" type="ORF">EXM22_07430</name>
</gene>
<feature type="transmembrane region" description="Helical" evidence="1">
    <location>
        <begin position="48"/>
        <end position="72"/>
    </location>
</feature>
<dbReference type="InterPro" id="IPR005543">
    <property type="entry name" value="PASTA_dom"/>
</dbReference>
<keyword evidence="1" id="KW-0472">Membrane</keyword>
<feature type="domain" description="PASTA" evidence="2">
    <location>
        <begin position="74"/>
        <end position="141"/>
    </location>
</feature>
<sequence length="361" mass="40523">MAPKILSVLYWEKKMISRIKEFLRFPVMDSLQGKSDLESRDEKNFFRLALWMILGTLLLLFLTFMITFFISLRGAEQTLVPDVTGELLMDGLISLQEKELYPRIQVRYTENPLEKNHIISQDPKPGSVVRAGKRIKLTISRGAVVDKVGSYTGQNLADVKTQLQSLFASYTPLMIIREPVIFVFDDAPAGTILEQQPEAETPLTGPTDLIFVVSRGPVGKTYNIDNFVDLKWMDALNRLVRSNQPFIFSIQEESTEGNSFVLSQTPSAGDSVRSGTKVELDISSPDRLASDEAFGLFEATLPTYPVSVDLTVEKIEVGGRSETVLEMKHSGGPFSMPYREKKGTIILLKVYDEEVKRITVN</sequence>
<evidence type="ECO:0000313" key="4">
    <source>
        <dbReference type="Proteomes" id="UP000324209"/>
    </source>
</evidence>
<dbReference type="Pfam" id="PF03793">
    <property type="entry name" value="PASTA"/>
    <property type="match status" value="2"/>
</dbReference>
<dbReference type="OrthoDB" id="367225at2"/>
<accession>A0A5C1QKU7</accession>
<dbReference type="PROSITE" id="PS51178">
    <property type="entry name" value="PASTA"/>
    <property type="match status" value="2"/>
</dbReference>
<feature type="domain" description="PASTA" evidence="2">
    <location>
        <begin position="219"/>
        <end position="284"/>
    </location>
</feature>
<dbReference type="CDD" id="cd06577">
    <property type="entry name" value="PASTA_pknB"/>
    <property type="match status" value="1"/>
</dbReference>
<name>A0A5C1QKU7_9SPIO</name>
<dbReference type="KEGG" id="ock:EXM22_07430"/>
<keyword evidence="1" id="KW-0812">Transmembrane</keyword>
<organism evidence="3 4">
    <name type="scientific">Oceanispirochaeta crateris</name>
    <dbReference type="NCBI Taxonomy" id="2518645"/>
    <lineage>
        <taxon>Bacteria</taxon>
        <taxon>Pseudomonadati</taxon>
        <taxon>Spirochaetota</taxon>
        <taxon>Spirochaetia</taxon>
        <taxon>Spirochaetales</taxon>
        <taxon>Spirochaetaceae</taxon>
        <taxon>Oceanispirochaeta</taxon>
    </lineage>
</organism>
<protein>
    <submittedName>
        <fullName evidence="3">PASTA domain-containing protein</fullName>
    </submittedName>
</protein>
<reference evidence="3 4" key="1">
    <citation type="submission" date="2019-02" db="EMBL/GenBank/DDBJ databases">
        <title>Complete Genome Sequence and Methylome Analysis of free living Spirochaetas.</title>
        <authorList>
            <person name="Fomenkov A."/>
            <person name="Dubinina G."/>
            <person name="Leshcheva N."/>
            <person name="Mikheeva N."/>
            <person name="Grabovich M."/>
            <person name="Vincze T."/>
            <person name="Roberts R.J."/>
        </authorList>
    </citation>
    <scope>NUCLEOTIDE SEQUENCE [LARGE SCALE GENOMIC DNA]</scope>
    <source>
        <strain evidence="3 4">K2</strain>
    </source>
</reference>
<dbReference type="Gene3D" id="3.30.10.20">
    <property type="match status" value="2"/>
</dbReference>
<evidence type="ECO:0000259" key="2">
    <source>
        <dbReference type="PROSITE" id="PS51178"/>
    </source>
</evidence>
<proteinExistence type="predicted"/>
<dbReference type="Proteomes" id="UP000324209">
    <property type="component" value="Chromosome"/>
</dbReference>
<keyword evidence="1" id="KW-1133">Transmembrane helix</keyword>
<keyword evidence="4" id="KW-1185">Reference proteome</keyword>
<evidence type="ECO:0000313" key="3">
    <source>
        <dbReference type="EMBL" id="QEN07829.1"/>
    </source>
</evidence>
<dbReference type="SMART" id="SM00740">
    <property type="entry name" value="PASTA"/>
    <property type="match status" value="3"/>
</dbReference>